<keyword evidence="2" id="KW-1133">Transmembrane helix</keyword>
<keyword evidence="2" id="KW-0812">Transmembrane</keyword>
<reference evidence="4" key="1">
    <citation type="submission" date="2022-08" db="UniProtKB">
        <authorList>
            <consortium name="EnsemblMetazoa"/>
        </authorList>
    </citation>
    <scope>IDENTIFICATION</scope>
    <source>
        <strain evidence="4">05x7-T-G4-1.051#20</strain>
    </source>
</reference>
<feature type="compositionally biased region" description="Polar residues" evidence="1">
    <location>
        <begin position="180"/>
        <end position="196"/>
    </location>
</feature>
<dbReference type="Proteomes" id="UP000005408">
    <property type="component" value="Unassembled WGS sequence"/>
</dbReference>
<accession>A0A8W8MHJ0</accession>
<evidence type="ECO:0000256" key="3">
    <source>
        <dbReference type="SAM" id="SignalP"/>
    </source>
</evidence>
<feature type="signal peptide" evidence="3">
    <location>
        <begin position="1"/>
        <end position="21"/>
    </location>
</feature>
<keyword evidence="3" id="KW-0732">Signal</keyword>
<feature type="chain" id="PRO_5036448415" evidence="3">
    <location>
        <begin position="22"/>
        <end position="233"/>
    </location>
</feature>
<name>A0A8W8MHJ0_MAGGI</name>
<feature type="region of interest" description="Disordered" evidence="1">
    <location>
        <begin position="177"/>
        <end position="211"/>
    </location>
</feature>
<sequence length="233" mass="26005">MQVEKMLQAALFIVICGCVMTYNHDCQTCIGYGVFNCQSSHFSKCAVIHGSESTIREIRLFNCDAWIIPTGWSPDSHVTIRDSNGKPCEDYRHFKTVESNTLDPFTSQVTVTNEVPKVQIFKTIKAPRKGSNDKEDDDDDEMFDIPTATGFLAWAITYTLTIILIILKKYLIKQCKDPSQPDTQPNSAIPLSNMNAPSPTLSTSSSSSLSYGTPPAVYYTVPTRQVLQFLCRP</sequence>
<evidence type="ECO:0000256" key="2">
    <source>
        <dbReference type="SAM" id="Phobius"/>
    </source>
</evidence>
<proteinExistence type="predicted"/>
<evidence type="ECO:0000313" key="4">
    <source>
        <dbReference type="EnsemblMetazoa" id="G33054.1:cds"/>
    </source>
</evidence>
<dbReference type="PROSITE" id="PS51257">
    <property type="entry name" value="PROKAR_LIPOPROTEIN"/>
    <property type="match status" value="1"/>
</dbReference>
<dbReference type="EnsemblMetazoa" id="G33054.1">
    <property type="protein sequence ID" value="G33054.1:cds"/>
    <property type="gene ID" value="G33054"/>
</dbReference>
<keyword evidence="5" id="KW-1185">Reference proteome</keyword>
<evidence type="ECO:0000256" key="1">
    <source>
        <dbReference type="SAM" id="MobiDB-lite"/>
    </source>
</evidence>
<keyword evidence="2" id="KW-0472">Membrane</keyword>
<evidence type="ECO:0000313" key="5">
    <source>
        <dbReference type="Proteomes" id="UP000005408"/>
    </source>
</evidence>
<protein>
    <submittedName>
        <fullName evidence="4">Uncharacterized protein</fullName>
    </submittedName>
</protein>
<dbReference type="AlphaFoldDB" id="A0A8W8MHJ0"/>
<feature type="transmembrane region" description="Helical" evidence="2">
    <location>
        <begin position="151"/>
        <end position="167"/>
    </location>
</feature>
<feature type="compositionally biased region" description="Low complexity" evidence="1">
    <location>
        <begin position="197"/>
        <end position="210"/>
    </location>
</feature>
<organism evidence="4 5">
    <name type="scientific">Magallana gigas</name>
    <name type="common">Pacific oyster</name>
    <name type="synonym">Crassostrea gigas</name>
    <dbReference type="NCBI Taxonomy" id="29159"/>
    <lineage>
        <taxon>Eukaryota</taxon>
        <taxon>Metazoa</taxon>
        <taxon>Spiralia</taxon>
        <taxon>Lophotrochozoa</taxon>
        <taxon>Mollusca</taxon>
        <taxon>Bivalvia</taxon>
        <taxon>Autobranchia</taxon>
        <taxon>Pteriomorphia</taxon>
        <taxon>Ostreida</taxon>
        <taxon>Ostreoidea</taxon>
        <taxon>Ostreidae</taxon>
        <taxon>Magallana</taxon>
    </lineage>
</organism>